<keyword evidence="1" id="KW-1133">Transmembrane helix</keyword>
<evidence type="ECO:0000313" key="2">
    <source>
        <dbReference type="EMBL" id="GAA4025159.1"/>
    </source>
</evidence>
<name>A0ABP7TEM9_9FLAO</name>
<gene>
    <name evidence="2" type="ORF">GCM10022386_05530</name>
</gene>
<dbReference type="Proteomes" id="UP001500968">
    <property type="component" value="Unassembled WGS sequence"/>
</dbReference>
<accession>A0ABP7TEM9</accession>
<proteinExistence type="predicted"/>
<dbReference type="EMBL" id="BAABCR010000004">
    <property type="protein sequence ID" value="GAA4025159.1"/>
    <property type="molecule type" value="Genomic_DNA"/>
</dbReference>
<dbReference type="Pfam" id="PF25589">
    <property type="entry name" value="DUF7935"/>
    <property type="match status" value="1"/>
</dbReference>
<organism evidence="2 3">
    <name type="scientific">Flavobacterium cheonhonense</name>
    <dbReference type="NCBI Taxonomy" id="706185"/>
    <lineage>
        <taxon>Bacteria</taxon>
        <taxon>Pseudomonadati</taxon>
        <taxon>Bacteroidota</taxon>
        <taxon>Flavobacteriia</taxon>
        <taxon>Flavobacteriales</taxon>
        <taxon>Flavobacteriaceae</taxon>
        <taxon>Flavobacterium</taxon>
    </lineage>
</organism>
<comment type="caution">
    <text evidence="2">The sequence shown here is derived from an EMBL/GenBank/DDBJ whole genome shotgun (WGS) entry which is preliminary data.</text>
</comment>
<dbReference type="InterPro" id="IPR057695">
    <property type="entry name" value="DUF7935"/>
</dbReference>
<evidence type="ECO:0000313" key="3">
    <source>
        <dbReference type="Proteomes" id="UP001500968"/>
    </source>
</evidence>
<protein>
    <submittedName>
        <fullName evidence="2">Uncharacterized protein</fullName>
    </submittedName>
</protein>
<keyword evidence="1" id="KW-0472">Membrane</keyword>
<keyword evidence="3" id="KW-1185">Reference proteome</keyword>
<feature type="transmembrane region" description="Helical" evidence="1">
    <location>
        <begin position="25"/>
        <end position="43"/>
    </location>
</feature>
<reference evidence="3" key="1">
    <citation type="journal article" date="2019" name="Int. J. Syst. Evol. Microbiol.">
        <title>The Global Catalogue of Microorganisms (GCM) 10K type strain sequencing project: providing services to taxonomists for standard genome sequencing and annotation.</title>
        <authorList>
            <consortium name="The Broad Institute Genomics Platform"/>
            <consortium name="The Broad Institute Genome Sequencing Center for Infectious Disease"/>
            <person name="Wu L."/>
            <person name="Ma J."/>
        </authorList>
    </citation>
    <scope>NUCLEOTIDE SEQUENCE [LARGE SCALE GENOMIC DNA]</scope>
    <source>
        <strain evidence="3">JCM 17064</strain>
    </source>
</reference>
<sequence>MAYFYYICQQFLAINSMNADKILELMMYTVPSLVTGGVAYYLFDSYFKDQQHTRRWLLQKENQKQALPLRLQAYERMALFLERINPSKLLIRVAPLSTNKEEYQNLIIRHIDQEFEHNLTQQVYISDECWTMIITAKNTIIQNIRKATADDSVKTADELREKILSNLLQDDVATNVALAFLKSEVSEILG</sequence>
<keyword evidence="1" id="KW-0812">Transmembrane</keyword>
<evidence type="ECO:0000256" key="1">
    <source>
        <dbReference type="SAM" id="Phobius"/>
    </source>
</evidence>